<sequence>MEGGVFESLCTKWTVRGVGGVGGGGKREGERQQGEQGATEVKLTVTFQFANPAVGLAVQGVADEMVGKMIRAFEGRARELYGRPGSGTTLR</sequence>
<accession>A0AA40BJT4</accession>
<name>A0AA40BJT4_9PEZI</name>
<reference evidence="2" key="1">
    <citation type="submission" date="2023-06" db="EMBL/GenBank/DDBJ databases">
        <title>Genome-scale phylogeny and comparative genomics of the fungal order Sordariales.</title>
        <authorList>
            <consortium name="Lawrence Berkeley National Laboratory"/>
            <person name="Hensen N."/>
            <person name="Bonometti L."/>
            <person name="Westerberg I."/>
            <person name="Brannstrom I.O."/>
            <person name="Guillou S."/>
            <person name="Cros-Aarteil S."/>
            <person name="Calhoun S."/>
            <person name="Haridas S."/>
            <person name="Kuo A."/>
            <person name="Mondo S."/>
            <person name="Pangilinan J."/>
            <person name="Riley R."/>
            <person name="Labutti K."/>
            <person name="Andreopoulos B."/>
            <person name="Lipzen A."/>
            <person name="Chen C."/>
            <person name="Yanf M."/>
            <person name="Daum C."/>
            <person name="Ng V."/>
            <person name="Clum A."/>
            <person name="Steindorff A."/>
            <person name="Ohm R."/>
            <person name="Martin F."/>
            <person name="Silar P."/>
            <person name="Natvig D."/>
            <person name="Lalanne C."/>
            <person name="Gautier V."/>
            <person name="Ament-Velasquez S.L."/>
            <person name="Kruys A."/>
            <person name="Hutchinson M.I."/>
            <person name="Powell A.J."/>
            <person name="Barry K."/>
            <person name="Miller A.N."/>
            <person name="Grigoriev I.V."/>
            <person name="Debuchy R."/>
            <person name="Gladieux P."/>
            <person name="Thoren M.H."/>
            <person name="Johannesson H."/>
        </authorList>
    </citation>
    <scope>NUCLEOTIDE SEQUENCE</scope>
    <source>
        <strain evidence="2">CBS 540.89</strain>
    </source>
</reference>
<feature type="domain" description="Coenzyme Q-binding protein COQ10 START" evidence="1">
    <location>
        <begin position="2"/>
        <end position="74"/>
    </location>
</feature>
<protein>
    <recommendedName>
        <fullName evidence="1">Coenzyme Q-binding protein COQ10 START domain-containing protein</fullName>
    </recommendedName>
</protein>
<dbReference type="EMBL" id="JAUKTV010000007">
    <property type="protein sequence ID" value="KAK0735534.1"/>
    <property type="molecule type" value="Genomic_DNA"/>
</dbReference>
<evidence type="ECO:0000313" key="2">
    <source>
        <dbReference type="EMBL" id="KAK0735534.1"/>
    </source>
</evidence>
<comment type="caution">
    <text evidence="2">The sequence shown here is derived from an EMBL/GenBank/DDBJ whole genome shotgun (WGS) entry which is preliminary data.</text>
</comment>
<keyword evidence="3" id="KW-1185">Reference proteome</keyword>
<gene>
    <name evidence="2" type="ORF">B0T21DRAFT_367984</name>
</gene>
<dbReference type="SUPFAM" id="SSF55961">
    <property type="entry name" value="Bet v1-like"/>
    <property type="match status" value="1"/>
</dbReference>
<dbReference type="AlphaFoldDB" id="A0AA40BJT4"/>
<proteinExistence type="predicted"/>
<organism evidence="2 3">
    <name type="scientific">Apiosordaria backusii</name>
    <dbReference type="NCBI Taxonomy" id="314023"/>
    <lineage>
        <taxon>Eukaryota</taxon>
        <taxon>Fungi</taxon>
        <taxon>Dikarya</taxon>
        <taxon>Ascomycota</taxon>
        <taxon>Pezizomycotina</taxon>
        <taxon>Sordariomycetes</taxon>
        <taxon>Sordariomycetidae</taxon>
        <taxon>Sordariales</taxon>
        <taxon>Lasiosphaeriaceae</taxon>
        <taxon>Apiosordaria</taxon>
    </lineage>
</organism>
<dbReference type="InterPro" id="IPR023393">
    <property type="entry name" value="START-like_dom_sf"/>
</dbReference>
<dbReference type="InterPro" id="IPR005031">
    <property type="entry name" value="COQ10_START"/>
</dbReference>
<evidence type="ECO:0000313" key="3">
    <source>
        <dbReference type="Proteomes" id="UP001172159"/>
    </source>
</evidence>
<dbReference type="Gene3D" id="3.30.530.20">
    <property type="match status" value="1"/>
</dbReference>
<evidence type="ECO:0000259" key="1">
    <source>
        <dbReference type="Pfam" id="PF03364"/>
    </source>
</evidence>
<dbReference type="Proteomes" id="UP001172159">
    <property type="component" value="Unassembled WGS sequence"/>
</dbReference>
<dbReference type="Pfam" id="PF03364">
    <property type="entry name" value="Polyketide_cyc"/>
    <property type="match status" value="1"/>
</dbReference>